<feature type="signal peptide" evidence="6">
    <location>
        <begin position="1"/>
        <end position="21"/>
    </location>
</feature>
<keyword evidence="8" id="KW-1185">Reference proteome</keyword>
<keyword evidence="4 6" id="KW-0732">Signal</keyword>
<dbReference type="InterPro" id="IPR051998">
    <property type="entry name" value="Meteorin-like"/>
</dbReference>
<evidence type="ECO:0000313" key="8">
    <source>
        <dbReference type="Proteomes" id="UP000694417"/>
    </source>
</evidence>
<dbReference type="Proteomes" id="UP000694417">
    <property type="component" value="Unplaced"/>
</dbReference>
<sequence length="354" mass="37792">MPPPALFCALCCSLLAVSARAGYSEDRCSWRGSGLTQEPGSVGQLTLACVEGAIEWLYPAGALRLTLGAPDFGTRPGITCLRPARPFAGAQVFAEREGGSLELLLTEGPGLAGGRCVHWGPRERRALFLQATPHRDISRRVAAFRFELREDRNPELPPQVHGLGEDGLLLFGSQKATLGSHRRFPNAGACRPCSDEELLLAACTSDFGEPEGLPKRVRVPGPQRGRSEVCSLTESWGHTLACAALRPGDGCWTRAGWVLLPLPPPHHFSLPQLPLLEDKLLAELPAGARVVSGRFPLPTWQPVAVIGEGLDRVWAYDVDMDVHHARPAATSCSILPTPGPGSALAPSLPNSQAG</sequence>
<dbReference type="PANTHER" id="PTHR28593">
    <property type="entry name" value="METEORIN-LIKE PROTEIN"/>
    <property type="match status" value="1"/>
</dbReference>
<comment type="subcellular location">
    <subcellularLocation>
        <location evidence="1">Secreted</location>
    </subcellularLocation>
</comment>
<organism evidence="7 8">
    <name type="scientific">Urocitellus parryii</name>
    <name type="common">Arctic ground squirrel</name>
    <name type="synonym">Spermophilus parryii</name>
    <dbReference type="NCBI Taxonomy" id="9999"/>
    <lineage>
        <taxon>Eukaryota</taxon>
        <taxon>Metazoa</taxon>
        <taxon>Chordata</taxon>
        <taxon>Craniata</taxon>
        <taxon>Vertebrata</taxon>
        <taxon>Euteleostomi</taxon>
        <taxon>Mammalia</taxon>
        <taxon>Eutheria</taxon>
        <taxon>Euarchontoglires</taxon>
        <taxon>Glires</taxon>
        <taxon>Rodentia</taxon>
        <taxon>Sciuromorpha</taxon>
        <taxon>Sciuridae</taxon>
        <taxon>Xerinae</taxon>
        <taxon>Marmotini</taxon>
        <taxon>Urocitellus</taxon>
    </lineage>
</organism>
<dbReference type="GO" id="GO:0005615">
    <property type="term" value="C:extracellular space"/>
    <property type="evidence" value="ECO:0007669"/>
    <property type="project" value="TreeGrafter"/>
</dbReference>
<gene>
    <name evidence="7" type="primary">LOC113180455</name>
</gene>
<keyword evidence="5" id="KW-1015">Disulfide bond</keyword>
<evidence type="ECO:0000313" key="7">
    <source>
        <dbReference type="Ensembl" id="ENSUPAP00010017377.1"/>
    </source>
</evidence>
<dbReference type="GO" id="GO:0050772">
    <property type="term" value="P:positive regulation of axonogenesis"/>
    <property type="evidence" value="ECO:0007669"/>
    <property type="project" value="TreeGrafter"/>
</dbReference>
<dbReference type="GO" id="GO:0005179">
    <property type="term" value="F:hormone activity"/>
    <property type="evidence" value="ECO:0007669"/>
    <property type="project" value="TreeGrafter"/>
</dbReference>
<dbReference type="Ensembl" id="ENSUPAT00010019803.1">
    <property type="protein sequence ID" value="ENSUPAP00010017377.1"/>
    <property type="gene ID" value="ENSUPAG00010013787.1"/>
</dbReference>
<evidence type="ECO:0000256" key="4">
    <source>
        <dbReference type="ARBA" id="ARBA00022729"/>
    </source>
</evidence>
<feature type="chain" id="PRO_5034551664" evidence="6">
    <location>
        <begin position="22"/>
        <end position="354"/>
    </location>
</feature>
<name>A0A8D2HWJ2_UROPR</name>
<proteinExistence type="inferred from homology"/>
<reference evidence="7" key="1">
    <citation type="submission" date="2025-08" db="UniProtKB">
        <authorList>
            <consortium name="Ensembl"/>
        </authorList>
    </citation>
    <scope>IDENTIFICATION</scope>
</reference>
<evidence type="ECO:0000256" key="2">
    <source>
        <dbReference type="ARBA" id="ARBA00005669"/>
    </source>
</evidence>
<evidence type="ECO:0000256" key="1">
    <source>
        <dbReference type="ARBA" id="ARBA00004613"/>
    </source>
</evidence>
<evidence type="ECO:0000256" key="6">
    <source>
        <dbReference type="SAM" id="SignalP"/>
    </source>
</evidence>
<protein>
    <submittedName>
        <fullName evidence="7">Protein N-lysine methyltransferase FAM173A-like</fullName>
    </submittedName>
</protein>
<dbReference type="GO" id="GO:0010001">
    <property type="term" value="P:glial cell differentiation"/>
    <property type="evidence" value="ECO:0007669"/>
    <property type="project" value="TreeGrafter"/>
</dbReference>
<reference evidence="7" key="2">
    <citation type="submission" date="2025-09" db="UniProtKB">
        <authorList>
            <consortium name="Ensembl"/>
        </authorList>
    </citation>
    <scope>IDENTIFICATION</scope>
</reference>
<dbReference type="PANTHER" id="PTHR28593:SF2">
    <property type="entry name" value="METEORIN"/>
    <property type="match status" value="1"/>
</dbReference>
<accession>A0A8D2HWJ2</accession>
<comment type="similarity">
    <text evidence="2">Belongs to the meteorin family.</text>
</comment>
<keyword evidence="3" id="KW-0964">Secreted</keyword>
<evidence type="ECO:0000256" key="5">
    <source>
        <dbReference type="ARBA" id="ARBA00023157"/>
    </source>
</evidence>
<dbReference type="AlphaFoldDB" id="A0A8D2HWJ2"/>
<dbReference type="GeneTree" id="ENSGT00390000001390"/>
<evidence type="ECO:0000256" key="3">
    <source>
        <dbReference type="ARBA" id="ARBA00022525"/>
    </source>
</evidence>